<dbReference type="EMBL" id="JACHZF010000002">
    <property type="protein sequence ID" value="MBB3329403.1"/>
    <property type="molecule type" value="Genomic_DNA"/>
</dbReference>
<keyword evidence="4" id="KW-1185">Reference proteome</keyword>
<proteinExistence type="predicted"/>
<feature type="region of interest" description="Disordered" evidence="1">
    <location>
        <begin position="171"/>
        <end position="190"/>
    </location>
</feature>
<evidence type="ECO:0000256" key="2">
    <source>
        <dbReference type="SAM" id="SignalP"/>
    </source>
</evidence>
<evidence type="ECO:0000256" key="1">
    <source>
        <dbReference type="SAM" id="MobiDB-lite"/>
    </source>
</evidence>
<dbReference type="AlphaFoldDB" id="A0A7W5K037"/>
<feature type="chain" id="PRO_5031489330" description="DUF192 domain-containing protein" evidence="2">
    <location>
        <begin position="29"/>
        <end position="190"/>
    </location>
</feature>
<reference evidence="3 4" key="1">
    <citation type="submission" date="2020-08" db="EMBL/GenBank/DDBJ databases">
        <title>Genomic Encyclopedia of Archaeal and Bacterial Type Strains, Phase II (KMG-II): from individual species to whole genera.</title>
        <authorList>
            <person name="Goeker M."/>
        </authorList>
    </citation>
    <scope>NUCLEOTIDE SEQUENCE [LARGE SCALE GENOMIC DNA]</scope>
    <source>
        <strain evidence="3 4">5AG</strain>
    </source>
</reference>
<feature type="compositionally biased region" description="Low complexity" evidence="1">
    <location>
        <begin position="181"/>
        <end position="190"/>
    </location>
</feature>
<comment type="caution">
    <text evidence="3">The sequence shown here is derived from an EMBL/GenBank/DDBJ whole genome shotgun (WGS) entry which is preliminary data.</text>
</comment>
<sequence>MIPTRRLILAGLAALPLSLALSPAPLLATEGEPPTLETLPLVIHGEARRHAFTVEVARTIPERSRGLMERDHLDEEAGMLFLYRDAQSPRNGFWMYRTRIPLDIAFIGEDERIAAIRTMLPCASDQPSACPVTYPGVSYRAALEVNAGTFERLGIAEGDCVSWPGSAGHCLPAPDGGEGADPGASSAPDE</sequence>
<dbReference type="PANTHER" id="PTHR37953:SF1">
    <property type="entry name" value="UPF0127 PROTEIN MJ1496"/>
    <property type="match status" value="1"/>
</dbReference>
<protein>
    <recommendedName>
        <fullName evidence="5">DUF192 domain-containing protein</fullName>
    </recommendedName>
</protein>
<dbReference type="Pfam" id="PF02643">
    <property type="entry name" value="DUF192"/>
    <property type="match status" value="1"/>
</dbReference>
<accession>A0A7W5K037</accession>
<dbReference type="RefSeq" id="WP_183329498.1">
    <property type="nucleotide sequence ID" value="NZ_JACHZF010000002.1"/>
</dbReference>
<dbReference type="PANTHER" id="PTHR37953">
    <property type="entry name" value="UPF0127 PROTEIN MJ1496"/>
    <property type="match status" value="1"/>
</dbReference>
<dbReference type="Gene3D" id="2.60.120.1140">
    <property type="entry name" value="Protein of unknown function DUF192"/>
    <property type="match status" value="1"/>
</dbReference>
<evidence type="ECO:0000313" key="4">
    <source>
        <dbReference type="Proteomes" id="UP000553442"/>
    </source>
</evidence>
<dbReference type="Proteomes" id="UP000553442">
    <property type="component" value="Unassembled WGS sequence"/>
</dbReference>
<name>A0A7W5K037_9GAMM</name>
<evidence type="ECO:0000313" key="3">
    <source>
        <dbReference type="EMBL" id="MBB3329403.1"/>
    </source>
</evidence>
<feature type="signal peptide" evidence="2">
    <location>
        <begin position="1"/>
        <end position="28"/>
    </location>
</feature>
<gene>
    <name evidence="3" type="ORF">BDK63_000243</name>
</gene>
<organism evidence="3 4">
    <name type="scientific">Halomonas campaniensis</name>
    <dbReference type="NCBI Taxonomy" id="213554"/>
    <lineage>
        <taxon>Bacteria</taxon>
        <taxon>Pseudomonadati</taxon>
        <taxon>Pseudomonadota</taxon>
        <taxon>Gammaproteobacteria</taxon>
        <taxon>Oceanospirillales</taxon>
        <taxon>Halomonadaceae</taxon>
        <taxon>Halomonas</taxon>
    </lineage>
</organism>
<keyword evidence="2" id="KW-0732">Signal</keyword>
<evidence type="ECO:0008006" key="5">
    <source>
        <dbReference type="Google" id="ProtNLM"/>
    </source>
</evidence>
<dbReference type="InterPro" id="IPR038695">
    <property type="entry name" value="Saro_0823-like_sf"/>
</dbReference>
<dbReference type="InterPro" id="IPR003795">
    <property type="entry name" value="DUF192"/>
</dbReference>